<dbReference type="InterPro" id="IPR005084">
    <property type="entry name" value="CBM6"/>
</dbReference>
<dbReference type="GO" id="GO:0005975">
    <property type="term" value="P:carbohydrate metabolic process"/>
    <property type="evidence" value="ECO:0007669"/>
    <property type="project" value="InterPro"/>
</dbReference>
<dbReference type="KEGG" id="aaa:Acav_4197"/>
<dbReference type="InterPro" id="IPR008979">
    <property type="entry name" value="Galactose-bd-like_sf"/>
</dbReference>
<dbReference type="Pfam" id="PF08307">
    <property type="entry name" value="Glyco_hydro_98C"/>
    <property type="match status" value="1"/>
</dbReference>
<dbReference type="InterPro" id="IPR013191">
    <property type="entry name" value="GH98_central"/>
</dbReference>
<feature type="chain" id="PRO_5003258512" evidence="2">
    <location>
        <begin position="24"/>
        <end position="769"/>
    </location>
</feature>
<dbReference type="CDD" id="cd04083">
    <property type="entry name" value="CBM35_Lmo2446-like"/>
    <property type="match status" value="1"/>
</dbReference>
<evidence type="ECO:0000313" key="4">
    <source>
        <dbReference type="EMBL" id="ADX48081.1"/>
    </source>
</evidence>
<evidence type="ECO:0000313" key="5">
    <source>
        <dbReference type="Proteomes" id="UP000002482"/>
    </source>
</evidence>
<dbReference type="PROSITE" id="PS51257">
    <property type="entry name" value="PROKAR_LIPOPROTEIN"/>
    <property type="match status" value="1"/>
</dbReference>
<feature type="region of interest" description="Disordered" evidence="1">
    <location>
        <begin position="27"/>
        <end position="62"/>
    </location>
</feature>
<dbReference type="GO" id="GO:0030246">
    <property type="term" value="F:carbohydrate binding"/>
    <property type="evidence" value="ECO:0007669"/>
    <property type="project" value="InterPro"/>
</dbReference>
<dbReference type="InterPro" id="IPR013190">
    <property type="entry name" value="GH98_C"/>
</dbReference>
<dbReference type="PROSITE" id="PS51175">
    <property type="entry name" value="CBM6"/>
    <property type="match status" value="1"/>
</dbReference>
<keyword evidence="2" id="KW-0732">Signal</keyword>
<dbReference type="EMBL" id="CP002521">
    <property type="protein sequence ID" value="ADX48081.1"/>
    <property type="molecule type" value="Genomic_DNA"/>
</dbReference>
<dbReference type="OrthoDB" id="6056921at2"/>
<dbReference type="GO" id="GO:0016787">
    <property type="term" value="F:hydrolase activity"/>
    <property type="evidence" value="ECO:0007669"/>
    <property type="project" value="UniProtKB-KW"/>
</dbReference>
<feature type="domain" description="CBM6" evidence="3">
    <location>
        <begin position="638"/>
        <end position="768"/>
    </location>
</feature>
<dbReference type="Gene3D" id="2.60.120.260">
    <property type="entry name" value="Galactose-binding domain-like"/>
    <property type="match status" value="1"/>
</dbReference>
<dbReference type="AlphaFoldDB" id="F0Q600"/>
<dbReference type="Gene3D" id="2.60.220.10">
    <property type="entry name" value="Polysaccharide lyase family 8-like, C-terminal"/>
    <property type="match status" value="1"/>
</dbReference>
<evidence type="ECO:0000259" key="3">
    <source>
        <dbReference type="PROSITE" id="PS51175"/>
    </source>
</evidence>
<accession>F0Q600</accession>
<dbReference type="GeneID" id="34238898"/>
<sequence length="769" mass="84172">MRKNLLPRSRAPLALAFAAVLTACGGGESSSMPSGAAAATADTRVSTKDSAAPGAPLRRPVSPQQPMFLVHVDTWNSADPQKIIDLIPQDVRPYTVLVLSLSILHDDKTSTPTQCRWRQVENGIETARSWIKVAADNRMWAMVQPSSGGFTHFPDYDGSADLESTVYGEFFRDYPNFLGFNYAEQFWGFDQTCSPSADKRWEHWANLLKLTNKYGGYLDVSFTGGFWGAALNPLAMAKRSPVLEGALRTYARNFIIEEKFTANYGFHDNESVSLGMYLSGYAGNYGIRTDRTGWYNADGSTTYPVPAGAPHLVEHLALTGQTVFDGPELIMLDMVRNLPNGQTADGYSTRRWDFHPQFRNIHLDIYRKILDGTLRIPSRKEVIDRTRIAIVNDVSSGSDRALYSTPETLFSGLYAMDGDGTYLNQHSWTKKTGRYPAIPTVWRLADDLAQSFQTTVKKSEYASRWSSPAAKVAEFDALFPQEYTGDIYAGRLENTWVTYNPYRTSQAASGSIPFKYNTCAGLDVTYPPFTTGVVKEYPDKVTIYLTNYDPDNAALKKSRIAFRGAAAQPAFSFQDRGDHPASQVSGTWADGVLTLDVAHNGALDLTVNCSGTAGGRLSGATDAAILAPEQPPVYTGTHQYEAEHFDFRNTARVVANGVNEAVRNYQGLGYVNFGTSSAASLRGRVQVPSAGSYQLLTRYAVAGADVGTIDVYVNGVRAGSPVFTQTPTASDWAVVPLTVTLQVGVNTIEFRARATAPASVYIDNVALQQ</sequence>
<dbReference type="RefSeq" id="WP_013596554.1">
    <property type="nucleotide sequence ID" value="NC_015138.1"/>
</dbReference>
<name>F0Q600_PARA1</name>
<evidence type="ECO:0000256" key="1">
    <source>
        <dbReference type="SAM" id="MobiDB-lite"/>
    </source>
</evidence>
<organism evidence="4 5">
    <name type="scientific">Paracidovorax avenae (strain ATCC 19860 / DSM 7227 / CCUG 15838 / JCM 20985 / LMG 2117 / NCPPB 1011)</name>
    <name type="common">Acidovorax avenae</name>
    <dbReference type="NCBI Taxonomy" id="643561"/>
    <lineage>
        <taxon>Bacteria</taxon>
        <taxon>Pseudomonadati</taxon>
        <taxon>Pseudomonadota</taxon>
        <taxon>Betaproteobacteria</taxon>
        <taxon>Burkholderiales</taxon>
        <taxon>Comamonadaceae</taxon>
        <taxon>Paracidovorax</taxon>
    </lineage>
</organism>
<keyword evidence="4" id="KW-0378">Hydrolase</keyword>
<keyword evidence="5" id="KW-1185">Reference proteome</keyword>
<dbReference type="HOGENOM" id="CLU_011118_0_0_4"/>
<gene>
    <name evidence="4" type="ordered locus">Acav_4197</name>
</gene>
<dbReference type="SUPFAM" id="SSF49785">
    <property type="entry name" value="Galactose-binding domain-like"/>
    <property type="match status" value="1"/>
</dbReference>
<feature type="signal peptide" evidence="2">
    <location>
        <begin position="1"/>
        <end position="23"/>
    </location>
</feature>
<dbReference type="Pfam" id="PF08306">
    <property type="entry name" value="Glyco_hydro_98M"/>
    <property type="match status" value="1"/>
</dbReference>
<dbReference type="Proteomes" id="UP000002482">
    <property type="component" value="Chromosome"/>
</dbReference>
<evidence type="ECO:0000256" key="2">
    <source>
        <dbReference type="SAM" id="SignalP"/>
    </source>
</evidence>
<proteinExistence type="predicted"/>
<dbReference type="Gene3D" id="3.20.20.80">
    <property type="entry name" value="Glycosidases"/>
    <property type="match status" value="1"/>
</dbReference>
<protein>
    <submittedName>
        <fullName evidence="4">Glycosyl hydrolase family 98 domain protein</fullName>
    </submittedName>
</protein>
<reference evidence="4" key="1">
    <citation type="submission" date="2011-02" db="EMBL/GenBank/DDBJ databases">
        <title>Complete sequence of Acidovorax avenae subsp. avenae ATCC 19860.</title>
        <authorList>
            <consortium name="US DOE Joint Genome Institute"/>
            <person name="Lucas S."/>
            <person name="Copeland A."/>
            <person name="Lapidus A."/>
            <person name="Cheng J.-F."/>
            <person name="Goodwin L."/>
            <person name="Pitluck S."/>
            <person name="Chertkov O."/>
            <person name="Held B."/>
            <person name="Detter J.C."/>
            <person name="Han C."/>
            <person name="Tapia R."/>
            <person name="Land M."/>
            <person name="Hauser L."/>
            <person name="Kyrpides N."/>
            <person name="Ivanova N."/>
            <person name="Ovchinnikova G."/>
            <person name="Pagani I."/>
            <person name="Gordon S."/>
            <person name="Woyke T."/>
        </authorList>
    </citation>
    <scope>NUCLEOTIDE SEQUENCE</scope>
    <source>
        <strain evidence="4">ATCC 19860</strain>
    </source>
</reference>
<dbReference type="InterPro" id="IPR011071">
    <property type="entry name" value="Lyase_8-like_C"/>
</dbReference>